<proteinExistence type="predicted"/>
<dbReference type="STRING" id="1121316.SAMN02745207_01761"/>
<dbReference type="Proteomes" id="UP000184447">
    <property type="component" value="Unassembled WGS sequence"/>
</dbReference>
<evidence type="ECO:0000313" key="4">
    <source>
        <dbReference type="EMBL" id="SHH62981.1"/>
    </source>
</evidence>
<protein>
    <submittedName>
        <fullName evidence="4">ADP-ribose pyrophosphatase YjhB, NUDIX family</fullName>
    </submittedName>
</protein>
<dbReference type="InterPro" id="IPR000086">
    <property type="entry name" value="NUDIX_hydrolase_dom"/>
</dbReference>
<dbReference type="OrthoDB" id="9008185at2"/>
<dbReference type="EMBL" id="FQXM01000008">
    <property type="protein sequence ID" value="SHH62981.1"/>
    <property type="molecule type" value="Genomic_DNA"/>
</dbReference>
<sequence>MAISIRNSAKAIIIKEGKILLTKNKDNNGEFYLLPGGGQEHGETLVETLKRECLEEISAQVEVGELKLVREYIGGNHEFAEWDSDFHQVEFMFECNLVSEEKLEIGYVPDEWQIGLEWIELKELNKYRVYPSELLKYLGESKELNNTCYLGDVN</sequence>
<evidence type="ECO:0000256" key="1">
    <source>
        <dbReference type="ARBA" id="ARBA00001946"/>
    </source>
</evidence>
<dbReference type="RefSeq" id="WP_073338068.1">
    <property type="nucleotide sequence ID" value="NZ_FQXM01000008.1"/>
</dbReference>
<dbReference type="AlphaFoldDB" id="A0A1M5UJ92"/>
<dbReference type="GO" id="GO:0016787">
    <property type="term" value="F:hydrolase activity"/>
    <property type="evidence" value="ECO:0007669"/>
    <property type="project" value="UniProtKB-KW"/>
</dbReference>
<comment type="cofactor">
    <cofactor evidence="1">
        <name>Mg(2+)</name>
        <dbReference type="ChEBI" id="CHEBI:18420"/>
    </cofactor>
</comment>
<gene>
    <name evidence="4" type="ORF">SAMN02745207_01761</name>
</gene>
<dbReference type="Gene3D" id="3.90.79.10">
    <property type="entry name" value="Nucleoside Triphosphate Pyrophosphohydrolase"/>
    <property type="match status" value="1"/>
</dbReference>
<dbReference type="CDD" id="cd18880">
    <property type="entry name" value="NUDIX_ADPRase"/>
    <property type="match status" value="1"/>
</dbReference>
<dbReference type="PANTHER" id="PTHR43046">
    <property type="entry name" value="GDP-MANNOSE MANNOSYL HYDROLASE"/>
    <property type="match status" value="1"/>
</dbReference>
<dbReference type="PROSITE" id="PS51462">
    <property type="entry name" value="NUDIX"/>
    <property type="match status" value="1"/>
</dbReference>
<reference evidence="4 5" key="1">
    <citation type="submission" date="2016-11" db="EMBL/GenBank/DDBJ databases">
        <authorList>
            <person name="Jaros S."/>
            <person name="Januszkiewicz K."/>
            <person name="Wedrychowicz H."/>
        </authorList>
    </citation>
    <scope>NUCLEOTIDE SEQUENCE [LARGE SCALE GENOMIC DNA]</scope>
    <source>
        <strain evidence="4 5">DSM 8605</strain>
    </source>
</reference>
<dbReference type="PANTHER" id="PTHR43046:SF14">
    <property type="entry name" value="MUTT_NUDIX FAMILY PROTEIN"/>
    <property type="match status" value="1"/>
</dbReference>
<accession>A0A1M5UJ92</accession>
<dbReference type="Pfam" id="PF00293">
    <property type="entry name" value="NUDIX"/>
    <property type="match status" value="1"/>
</dbReference>
<evidence type="ECO:0000259" key="3">
    <source>
        <dbReference type="PROSITE" id="PS51462"/>
    </source>
</evidence>
<keyword evidence="5" id="KW-1185">Reference proteome</keyword>
<dbReference type="InterPro" id="IPR015797">
    <property type="entry name" value="NUDIX_hydrolase-like_dom_sf"/>
</dbReference>
<keyword evidence="2" id="KW-0378">Hydrolase</keyword>
<feature type="domain" description="Nudix hydrolase" evidence="3">
    <location>
        <begin position="4"/>
        <end position="142"/>
    </location>
</feature>
<evidence type="ECO:0000313" key="5">
    <source>
        <dbReference type="Proteomes" id="UP000184447"/>
    </source>
</evidence>
<name>A0A1M5UJ92_9CLOT</name>
<organism evidence="4 5">
    <name type="scientific">Clostridium grantii DSM 8605</name>
    <dbReference type="NCBI Taxonomy" id="1121316"/>
    <lineage>
        <taxon>Bacteria</taxon>
        <taxon>Bacillati</taxon>
        <taxon>Bacillota</taxon>
        <taxon>Clostridia</taxon>
        <taxon>Eubacteriales</taxon>
        <taxon>Clostridiaceae</taxon>
        <taxon>Clostridium</taxon>
    </lineage>
</organism>
<evidence type="ECO:0000256" key="2">
    <source>
        <dbReference type="ARBA" id="ARBA00022801"/>
    </source>
</evidence>
<dbReference type="SUPFAM" id="SSF55811">
    <property type="entry name" value="Nudix"/>
    <property type="match status" value="1"/>
</dbReference>